<organism evidence="1 2">
    <name type="scientific">Enterococcus hulanensis</name>
    <dbReference type="NCBI Taxonomy" id="2559929"/>
    <lineage>
        <taxon>Bacteria</taxon>
        <taxon>Bacillati</taxon>
        <taxon>Bacillota</taxon>
        <taxon>Bacilli</taxon>
        <taxon>Lactobacillales</taxon>
        <taxon>Enterococcaceae</taxon>
        <taxon>Enterococcus</taxon>
    </lineage>
</organism>
<name>A0ABU3EYY3_9ENTE</name>
<protein>
    <submittedName>
        <fullName evidence="1">DUF1801 domain-containing protein</fullName>
    </submittedName>
</protein>
<comment type="caution">
    <text evidence="1">The sequence shown here is derived from an EMBL/GenBank/DDBJ whole genome shotgun (WGS) entry which is preliminary data.</text>
</comment>
<evidence type="ECO:0000313" key="2">
    <source>
        <dbReference type="Proteomes" id="UP001252875"/>
    </source>
</evidence>
<sequence>MQKTDIQAFYPNYSPAEKQKLTELQALIHEVADESAIEILESAKWGQLSFEALKGTPIRIDKFSDTQIGFFVHCQTNLIETWRSLFSDTLSFSKNRAILLDLDQPLPEEALKICIDQAFNYHLK</sequence>
<gene>
    <name evidence="1" type="ORF">P7D85_09875</name>
</gene>
<proteinExistence type="predicted"/>
<dbReference type="Proteomes" id="UP001252875">
    <property type="component" value="Unassembled WGS sequence"/>
</dbReference>
<dbReference type="RefSeq" id="WP_311823708.1">
    <property type="nucleotide sequence ID" value="NZ_JARPYE010000008.1"/>
</dbReference>
<keyword evidence="2" id="KW-1185">Reference proteome</keyword>
<dbReference type="SUPFAM" id="SSF159888">
    <property type="entry name" value="YdhG-like"/>
    <property type="match status" value="1"/>
</dbReference>
<evidence type="ECO:0000313" key="1">
    <source>
        <dbReference type="EMBL" id="MDT2600080.1"/>
    </source>
</evidence>
<dbReference type="EMBL" id="JARPYI010000004">
    <property type="protein sequence ID" value="MDT2600080.1"/>
    <property type="molecule type" value="Genomic_DNA"/>
</dbReference>
<accession>A0ABU3EYY3</accession>
<reference evidence="1 2" key="1">
    <citation type="submission" date="2023-03" db="EMBL/GenBank/DDBJ databases">
        <authorList>
            <person name="Shen W."/>
            <person name="Cai J."/>
        </authorList>
    </citation>
    <scope>NUCLEOTIDE SEQUENCE [LARGE SCALE GENOMIC DNA]</scope>
    <source>
        <strain evidence="1 2">D6-4</strain>
    </source>
</reference>